<gene>
    <name evidence="2" type="ORF">HDF16_001602</name>
</gene>
<sequence>MSEHRLHLVPQAAPTFTTKPPRRGRRRQDLPDHTFFAKRSLLFLELNLRDLREVAVKSAEDVEQDWKNYKNTDDLGHITRFCGVMETWMAAAYELNARGYIAPAWPKREEHHGEYLRIHADGPAAIEELDTELLRQVGITMN</sequence>
<comment type="caution">
    <text evidence="2">The sequence shown here is derived from an EMBL/GenBank/DDBJ whole genome shotgun (WGS) entry which is preliminary data.</text>
</comment>
<evidence type="ECO:0000256" key="1">
    <source>
        <dbReference type="SAM" id="MobiDB-lite"/>
    </source>
</evidence>
<dbReference type="Proteomes" id="UP000540989">
    <property type="component" value="Unassembled WGS sequence"/>
</dbReference>
<organism evidence="2 3">
    <name type="scientific">Granulicella aggregans</name>
    <dbReference type="NCBI Taxonomy" id="474949"/>
    <lineage>
        <taxon>Bacteria</taxon>
        <taxon>Pseudomonadati</taxon>
        <taxon>Acidobacteriota</taxon>
        <taxon>Terriglobia</taxon>
        <taxon>Terriglobales</taxon>
        <taxon>Acidobacteriaceae</taxon>
        <taxon>Granulicella</taxon>
    </lineage>
</organism>
<dbReference type="EMBL" id="JACHIP010000002">
    <property type="protein sequence ID" value="MBB5056917.1"/>
    <property type="molecule type" value="Genomic_DNA"/>
</dbReference>
<accession>A0A7W7ZBT8</accession>
<dbReference type="RefSeq" id="WP_184215260.1">
    <property type="nucleotide sequence ID" value="NZ_JACHIP010000002.1"/>
</dbReference>
<feature type="region of interest" description="Disordered" evidence="1">
    <location>
        <begin position="1"/>
        <end position="30"/>
    </location>
</feature>
<keyword evidence="3" id="KW-1185">Reference proteome</keyword>
<dbReference type="AlphaFoldDB" id="A0A7W7ZBT8"/>
<reference evidence="2 3" key="1">
    <citation type="submission" date="2020-08" db="EMBL/GenBank/DDBJ databases">
        <title>Genomic Encyclopedia of Type Strains, Phase IV (KMG-V): Genome sequencing to study the core and pangenomes of soil and plant-associated prokaryotes.</title>
        <authorList>
            <person name="Whitman W."/>
        </authorList>
    </citation>
    <scope>NUCLEOTIDE SEQUENCE [LARGE SCALE GENOMIC DNA]</scope>
    <source>
        <strain evidence="2 3">M8UP14</strain>
    </source>
</reference>
<name>A0A7W7ZBT8_9BACT</name>
<evidence type="ECO:0000313" key="3">
    <source>
        <dbReference type="Proteomes" id="UP000540989"/>
    </source>
</evidence>
<proteinExistence type="predicted"/>
<protein>
    <submittedName>
        <fullName evidence="2">Uncharacterized protein</fullName>
    </submittedName>
</protein>
<evidence type="ECO:0000313" key="2">
    <source>
        <dbReference type="EMBL" id="MBB5056917.1"/>
    </source>
</evidence>